<protein>
    <recommendedName>
        <fullName evidence="1">Peptidase C19 ubiquitin carboxyl-terminal hydrolase domain-containing protein</fullName>
    </recommendedName>
</protein>
<name>A0A9P6L3R1_9AGAM</name>
<reference evidence="2" key="1">
    <citation type="journal article" date="2020" name="Nat. Commun.">
        <title>Large-scale genome sequencing of mycorrhizal fungi provides insights into the early evolution of symbiotic traits.</title>
        <authorList>
            <person name="Miyauchi S."/>
            <person name="Kiss E."/>
            <person name="Kuo A."/>
            <person name="Drula E."/>
            <person name="Kohler A."/>
            <person name="Sanchez-Garcia M."/>
            <person name="Morin E."/>
            <person name="Andreopoulos B."/>
            <person name="Barry K.W."/>
            <person name="Bonito G."/>
            <person name="Buee M."/>
            <person name="Carver A."/>
            <person name="Chen C."/>
            <person name="Cichocki N."/>
            <person name="Clum A."/>
            <person name="Culley D."/>
            <person name="Crous P.W."/>
            <person name="Fauchery L."/>
            <person name="Girlanda M."/>
            <person name="Hayes R.D."/>
            <person name="Keri Z."/>
            <person name="LaButti K."/>
            <person name="Lipzen A."/>
            <person name="Lombard V."/>
            <person name="Magnuson J."/>
            <person name="Maillard F."/>
            <person name="Murat C."/>
            <person name="Nolan M."/>
            <person name="Ohm R.A."/>
            <person name="Pangilinan J."/>
            <person name="Pereira M.F."/>
            <person name="Perotto S."/>
            <person name="Peter M."/>
            <person name="Pfister S."/>
            <person name="Riley R."/>
            <person name="Sitrit Y."/>
            <person name="Stielow J.B."/>
            <person name="Szollosi G."/>
            <person name="Zifcakova L."/>
            <person name="Stursova M."/>
            <person name="Spatafora J.W."/>
            <person name="Tedersoo L."/>
            <person name="Vaario L.M."/>
            <person name="Yamada A."/>
            <person name="Yan M."/>
            <person name="Wang P."/>
            <person name="Xu J."/>
            <person name="Bruns T."/>
            <person name="Baldrian P."/>
            <person name="Vilgalys R."/>
            <person name="Dunand C."/>
            <person name="Henrissat B."/>
            <person name="Grigoriev I.V."/>
            <person name="Hibbett D."/>
            <person name="Nagy L.G."/>
            <person name="Martin F.M."/>
        </authorList>
    </citation>
    <scope>NUCLEOTIDE SEQUENCE</scope>
    <source>
        <strain evidence="2">UH-Tt-Lm1</strain>
    </source>
</reference>
<proteinExistence type="predicted"/>
<dbReference type="PANTHER" id="PTHR39597:SF1">
    <property type="entry name" value="UBA DOMAIN-CONTAINING PROTEIN RUP1"/>
    <property type="match status" value="1"/>
</dbReference>
<dbReference type="SUPFAM" id="SSF54001">
    <property type="entry name" value="Cysteine proteinases"/>
    <property type="match status" value="1"/>
</dbReference>
<accession>A0A9P6L3R1</accession>
<dbReference type="InterPro" id="IPR055335">
    <property type="entry name" value="Ucp6/RUP1"/>
</dbReference>
<dbReference type="InterPro" id="IPR001394">
    <property type="entry name" value="Peptidase_C19_UCH"/>
</dbReference>
<dbReference type="AlphaFoldDB" id="A0A9P6L3R1"/>
<comment type="caution">
    <text evidence="2">The sequence shown here is derived from an EMBL/GenBank/DDBJ whole genome shotgun (WGS) entry which is preliminary data.</text>
</comment>
<reference evidence="2" key="2">
    <citation type="submission" date="2020-11" db="EMBL/GenBank/DDBJ databases">
        <authorList>
            <consortium name="DOE Joint Genome Institute"/>
            <person name="Kuo A."/>
            <person name="Miyauchi S."/>
            <person name="Kiss E."/>
            <person name="Drula E."/>
            <person name="Kohler A."/>
            <person name="Sanchez-Garcia M."/>
            <person name="Andreopoulos B."/>
            <person name="Barry K.W."/>
            <person name="Bonito G."/>
            <person name="Buee M."/>
            <person name="Carver A."/>
            <person name="Chen C."/>
            <person name="Cichocki N."/>
            <person name="Clum A."/>
            <person name="Culley D."/>
            <person name="Crous P.W."/>
            <person name="Fauchery L."/>
            <person name="Girlanda M."/>
            <person name="Hayes R."/>
            <person name="Keri Z."/>
            <person name="Labutti K."/>
            <person name="Lipzen A."/>
            <person name="Lombard V."/>
            <person name="Magnuson J."/>
            <person name="Maillard F."/>
            <person name="Morin E."/>
            <person name="Murat C."/>
            <person name="Nolan M."/>
            <person name="Ohm R."/>
            <person name="Pangilinan J."/>
            <person name="Pereira M."/>
            <person name="Perotto S."/>
            <person name="Peter M."/>
            <person name="Riley R."/>
            <person name="Sitrit Y."/>
            <person name="Stielow B."/>
            <person name="Szollosi G."/>
            <person name="Zifcakova L."/>
            <person name="Stursova M."/>
            <person name="Spatafora J.W."/>
            <person name="Tedersoo L."/>
            <person name="Vaario L.-M."/>
            <person name="Yamada A."/>
            <person name="Yan M."/>
            <person name="Wang P."/>
            <person name="Xu J."/>
            <person name="Bruns T."/>
            <person name="Baldrian P."/>
            <person name="Vilgalys R."/>
            <person name="Henrissat B."/>
            <person name="Grigoriev I.V."/>
            <person name="Hibbett D."/>
            <person name="Nagy L.G."/>
            <person name="Martin F.M."/>
        </authorList>
    </citation>
    <scope>NUCLEOTIDE SEQUENCE</scope>
    <source>
        <strain evidence="2">UH-Tt-Lm1</strain>
    </source>
</reference>
<dbReference type="CDD" id="cd14279">
    <property type="entry name" value="CUE"/>
    <property type="match status" value="1"/>
</dbReference>
<feature type="domain" description="Peptidase C19 ubiquitin carboxyl-terminal hydrolase" evidence="1">
    <location>
        <begin position="387"/>
        <end position="563"/>
    </location>
</feature>
<dbReference type="Pfam" id="PF00443">
    <property type="entry name" value="UCH"/>
    <property type="match status" value="1"/>
</dbReference>
<evidence type="ECO:0000259" key="1">
    <source>
        <dbReference type="Pfam" id="PF00443"/>
    </source>
</evidence>
<dbReference type="OrthoDB" id="443682at2759"/>
<dbReference type="PANTHER" id="PTHR39597">
    <property type="entry name" value="UBA DOMAIN-CONTAINING PROTEIN RUP1"/>
    <property type="match status" value="1"/>
</dbReference>
<gene>
    <name evidence="2" type="ORF">BJ322DRAFT_1112009</name>
</gene>
<dbReference type="Gene3D" id="3.90.70.10">
    <property type="entry name" value="Cysteine proteinases"/>
    <property type="match status" value="1"/>
</dbReference>
<dbReference type="GO" id="GO:0016579">
    <property type="term" value="P:protein deubiquitination"/>
    <property type="evidence" value="ECO:0007669"/>
    <property type="project" value="InterPro"/>
</dbReference>
<evidence type="ECO:0000313" key="3">
    <source>
        <dbReference type="Proteomes" id="UP000736335"/>
    </source>
</evidence>
<sequence length="669" mass="74241">MTAGTSSYGIDPLDEKVDMLVAMMGDADRDFARKVLDYYNGDIDKAADALLGGQAHTLNLSAPPGNLEGYTEYASAPPPSPNKVVVDLAKDEAVPPKQEWALVRSNVPVDHGTGSTMDVDVVQDEQLNKAIAESLAMSTTVDEVDELIPPEALLRKDSRPVVLRTADPKFAHVGQLWQALYYVPQVRYRISRYRGPPSPEGSTVVDPPASGIEGQVWAVNELFGYMELSVLAIVTAEPPIYKFSYRPWEGISPREDIEKAYQDFSERVELCLGGGLATQNPGRSRLLHSRVSDATLEPHEQTVFDLKKDFSLFPVKYNDEDGSNDLIGCLANQVFSKLPERGSLNVDPGANGGHAITVAADVIAFAPTRDESLPSYQDTVTGKSQQRRRFSFPESFYLDRFLMTNHERAQEVIQNANVADEEIRRLIQKKSEFTKLDKKDVMKSIRSSLYYYENVAHSATDVERQVVIENSAAKLKNIIAHIEAELESKSQTITTTIERLKKDSSNLFSTEEFQQTKYDLRAVLMHDGLKGRKHVYSYIKHDDAWWKVVDHTTTKVTFETVSNDKDGMHLGAGPFLLIYSRSLSEPLISEWSNVIKVGARTDSLQFLAKLPLSVQQTAYNPSAHVALDDNPASTLPHTDPSHVPPEATQIALAPNEIHHPGYAVGTSEQ</sequence>
<evidence type="ECO:0000313" key="2">
    <source>
        <dbReference type="EMBL" id="KAF9781300.1"/>
    </source>
</evidence>
<organism evidence="2 3">
    <name type="scientific">Thelephora terrestris</name>
    <dbReference type="NCBI Taxonomy" id="56493"/>
    <lineage>
        <taxon>Eukaryota</taxon>
        <taxon>Fungi</taxon>
        <taxon>Dikarya</taxon>
        <taxon>Basidiomycota</taxon>
        <taxon>Agaricomycotina</taxon>
        <taxon>Agaricomycetes</taxon>
        <taxon>Thelephorales</taxon>
        <taxon>Thelephoraceae</taxon>
        <taxon>Thelephora</taxon>
    </lineage>
</organism>
<dbReference type="GO" id="GO:0004843">
    <property type="term" value="F:cysteine-type deubiquitinase activity"/>
    <property type="evidence" value="ECO:0007669"/>
    <property type="project" value="InterPro"/>
</dbReference>
<dbReference type="Proteomes" id="UP000736335">
    <property type="component" value="Unassembled WGS sequence"/>
</dbReference>
<keyword evidence="3" id="KW-1185">Reference proteome</keyword>
<dbReference type="EMBL" id="WIUZ02000014">
    <property type="protein sequence ID" value="KAF9781300.1"/>
    <property type="molecule type" value="Genomic_DNA"/>
</dbReference>
<dbReference type="InterPro" id="IPR038765">
    <property type="entry name" value="Papain-like_cys_pep_sf"/>
</dbReference>